<feature type="region of interest" description="Disordered" evidence="1">
    <location>
        <begin position="418"/>
        <end position="534"/>
    </location>
</feature>
<proteinExistence type="predicted"/>
<gene>
    <name evidence="2" type="ORF">PCOR1329_LOCUS72420</name>
</gene>
<feature type="compositionally biased region" description="Basic residues" evidence="1">
    <location>
        <begin position="502"/>
        <end position="514"/>
    </location>
</feature>
<reference evidence="2" key="1">
    <citation type="submission" date="2023-10" db="EMBL/GenBank/DDBJ databases">
        <authorList>
            <person name="Chen Y."/>
            <person name="Shah S."/>
            <person name="Dougan E. K."/>
            <person name="Thang M."/>
            <person name="Chan C."/>
        </authorList>
    </citation>
    <scope>NUCLEOTIDE SEQUENCE [LARGE SCALE GENOMIC DNA]</scope>
</reference>
<feature type="compositionally biased region" description="Low complexity" evidence="1">
    <location>
        <begin position="190"/>
        <end position="224"/>
    </location>
</feature>
<evidence type="ECO:0000313" key="3">
    <source>
        <dbReference type="Proteomes" id="UP001189429"/>
    </source>
</evidence>
<feature type="compositionally biased region" description="Gly residues" evidence="1">
    <location>
        <begin position="311"/>
        <end position="324"/>
    </location>
</feature>
<feature type="compositionally biased region" description="Low complexity" evidence="1">
    <location>
        <begin position="325"/>
        <end position="339"/>
    </location>
</feature>
<evidence type="ECO:0000256" key="1">
    <source>
        <dbReference type="SAM" id="MobiDB-lite"/>
    </source>
</evidence>
<sequence>MQAWDQFLCRGMKFIHRVGLALLQEARHELAAPSAGFDACMQRLMGAGHNTALSPEELVERALEFRVTNRVLGELEHALAGGRARSGRLPVCFPERDLDTGRTRLRVVAPPGDAGDSAHGFRPGPAGRAFFEDMLPAARIPADPRAAALPAWPPQARPCAAQAGTPRPSSVPKKRVLNKALRAVRRSAARRGAQGAAQGAAQGVAQGAAPRGPAGDLEAGAPPSCGGGAAAEAQSQDYLAEGRRSHSLPAARRRAGTWGGASCSARGGAAEDPEAEPPATPTASRPHARRHHLARSLRLFSASGAAAGAAEPGGGGSEGGGPAFGGQQPSGPAAAASRRASPRQRQIAGAWQSSEEAAADRQQQRRRRPRKSWASALTGRRHGAGQDDRVSSDDPEAAASAGAAALAEASVEHGVCLLASSGGSSEESAAESPSGRQAAPPAVGTLEEAAAPSAGRSPRSPCPAPSGARAAKGHRSWMEKLQRAGRRRGNHRAKARSDSSCRHRHRHRCPHRRALREQSSPVAPRTNGGLRSRS</sequence>
<dbReference type="Gene3D" id="1.10.472.80">
    <property type="entry name" value="Ypt/Rab-GAP domain of gyp1p, domain 3"/>
    <property type="match status" value="1"/>
</dbReference>
<organism evidence="2 3">
    <name type="scientific">Prorocentrum cordatum</name>
    <dbReference type="NCBI Taxonomy" id="2364126"/>
    <lineage>
        <taxon>Eukaryota</taxon>
        <taxon>Sar</taxon>
        <taxon>Alveolata</taxon>
        <taxon>Dinophyceae</taxon>
        <taxon>Prorocentrales</taxon>
        <taxon>Prorocentraceae</taxon>
        <taxon>Prorocentrum</taxon>
    </lineage>
</organism>
<feature type="compositionally biased region" description="Low complexity" evidence="1">
    <location>
        <begin position="419"/>
        <end position="435"/>
    </location>
</feature>
<feature type="compositionally biased region" description="Low complexity" evidence="1">
    <location>
        <begin position="260"/>
        <end position="270"/>
    </location>
</feature>
<feature type="compositionally biased region" description="Basic residues" evidence="1">
    <location>
        <begin position="172"/>
        <end position="189"/>
    </location>
</feature>
<feature type="region of interest" description="Disordered" evidence="1">
    <location>
        <begin position="156"/>
        <end position="292"/>
    </location>
</feature>
<dbReference type="SUPFAM" id="SSF47923">
    <property type="entry name" value="Ypt/Rab-GAP domain of gyp1p"/>
    <property type="match status" value="1"/>
</dbReference>
<evidence type="ECO:0000313" key="2">
    <source>
        <dbReference type="EMBL" id="CAK0892893.1"/>
    </source>
</evidence>
<feature type="region of interest" description="Disordered" evidence="1">
    <location>
        <begin position="304"/>
        <end position="405"/>
    </location>
</feature>
<protein>
    <submittedName>
        <fullName evidence="2">Uncharacterized protein</fullName>
    </submittedName>
</protein>
<comment type="caution">
    <text evidence="2">The sequence shown here is derived from an EMBL/GenBank/DDBJ whole genome shotgun (WGS) entry which is preliminary data.</text>
</comment>
<feature type="compositionally biased region" description="Basic residues" evidence="1">
    <location>
        <begin position="483"/>
        <end position="494"/>
    </location>
</feature>
<dbReference type="InterPro" id="IPR035969">
    <property type="entry name" value="Rab-GAP_TBC_sf"/>
</dbReference>
<dbReference type="Proteomes" id="UP001189429">
    <property type="component" value="Unassembled WGS sequence"/>
</dbReference>
<name>A0ABN9X4P7_9DINO</name>
<accession>A0ABN9X4P7</accession>
<keyword evidence="3" id="KW-1185">Reference proteome</keyword>
<dbReference type="EMBL" id="CAUYUJ010019680">
    <property type="protein sequence ID" value="CAK0892893.1"/>
    <property type="molecule type" value="Genomic_DNA"/>
</dbReference>
<feature type="compositionally biased region" description="Low complexity" evidence="1">
    <location>
        <begin position="449"/>
        <end position="470"/>
    </location>
</feature>